<sequence>MSPPSGPPATWLQMAIRTLISIANATRGGISRPSDFTNGLQALSWQTRLSTYTSDLRPSPRYSAQYLLSGCLENRNVWMLPKVFAVVQKMKAYFECSVFIPSSEPMLETINSWLAENVKVTTRSMSLQTTAQGWDPIS</sequence>
<keyword evidence="2" id="KW-1185">Reference proteome</keyword>
<organism evidence="1 2">
    <name type="scientific">Dothistroma septosporum (strain NZE10 / CBS 128990)</name>
    <name type="common">Red band needle blight fungus</name>
    <name type="synonym">Mycosphaerella pini</name>
    <dbReference type="NCBI Taxonomy" id="675120"/>
    <lineage>
        <taxon>Eukaryota</taxon>
        <taxon>Fungi</taxon>
        <taxon>Dikarya</taxon>
        <taxon>Ascomycota</taxon>
        <taxon>Pezizomycotina</taxon>
        <taxon>Dothideomycetes</taxon>
        <taxon>Dothideomycetidae</taxon>
        <taxon>Mycosphaerellales</taxon>
        <taxon>Mycosphaerellaceae</taxon>
        <taxon>Dothistroma</taxon>
    </lineage>
</organism>
<dbReference type="Proteomes" id="UP000016933">
    <property type="component" value="Unassembled WGS sequence"/>
</dbReference>
<dbReference type="HOGENOM" id="CLU_1855240_0_0_1"/>
<reference evidence="2" key="1">
    <citation type="journal article" date="2012" name="PLoS Genet.">
        <title>The genomes of the fungal plant pathogens Cladosporium fulvum and Dothistroma septosporum reveal adaptation to different hosts and lifestyles but also signatures of common ancestry.</title>
        <authorList>
            <person name="de Wit P.J.G.M."/>
            <person name="van der Burgt A."/>
            <person name="Oekmen B."/>
            <person name="Stergiopoulos I."/>
            <person name="Abd-Elsalam K.A."/>
            <person name="Aerts A.L."/>
            <person name="Bahkali A.H."/>
            <person name="Beenen H.G."/>
            <person name="Chettri P."/>
            <person name="Cox M.P."/>
            <person name="Datema E."/>
            <person name="de Vries R.P."/>
            <person name="Dhillon B."/>
            <person name="Ganley A.R."/>
            <person name="Griffiths S.A."/>
            <person name="Guo Y."/>
            <person name="Hamelin R.C."/>
            <person name="Henrissat B."/>
            <person name="Kabir M.S."/>
            <person name="Jashni M.K."/>
            <person name="Kema G."/>
            <person name="Klaubauf S."/>
            <person name="Lapidus A."/>
            <person name="Levasseur A."/>
            <person name="Lindquist E."/>
            <person name="Mehrabi R."/>
            <person name="Ohm R.A."/>
            <person name="Owen T.J."/>
            <person name="Salamov A."/>
            <person name="Schwelm A."/>
            <person name="Schijlen E."/>
            <person name="Sun H."/>
            <person name="van den Burg H.A."/>
            <person name="van Ham R.C.H.J."/>
            <person name="Zhang S."/>
            <person name="Goodwin S.B."/>
            <person name="Grigoriev I.V."/>
            <person name="Collemare J."/>
            <person name="Bradshaw R.E."/>
        </authorList>
    </citation>
    <scope>NUCLEOTIDE SEQUENCE [LARGE SCALE GENOMIC DNA]</scope>
    <source>
        <strain evidence="2">NZE10 / CBS 128990</strain>
    </source>
</reference>
<dbReference type="AlphaFoldDB" id="N1PD26"/>
<evidence type="ECO:0000313" key="2">
    <source>
        <dbReference type="Proteomes" id="UP000016933"/>
    </source>
</evidence>
<accession>N1PD26</accession>
<name>N1PD26_DOTSN</name>
<protein>
    <submittedName>
        <fullName evidence="1">Uncharacterized protein</fullName>
    </submittedName>
</protein>
<evidence type="ECO:0000313" key="1">
    <source>
        <dbReference type="EMBL" id="EME40493.1"/>
    </source>
</evidence>
<reference evidence="1 2" key="2">
    <citation type="journal article" date="2012" name="PLoS Pathog.">
        <title>Diverse lifestyles and strategies of plant pathogenesis encoded in the genomes of eighteen Dothideomycetes fungi.</title>
        <authorList>
            <person name="Ohm R.A."/>
            <person name="Feau N."/>
            <person name="Henrissat B."/>
            <person name="Schoch C.L."/>
            <person name="Horwitz B.A."/>
            <person name="Barry K.W."/>
            <person name="Condon B.J."/>
            <person name="Copeland A.C."/>
            <person name="Dhillon B."/>
            <person name="Glaser F."/>
            <person name="Hesse C.N."/>
            <person name="Kosti I."/>
            <person name="LaButti K."/>
            <person name="Lindquist E.A."/>
            <person name="Lucas S."/>
            <person name="Salamov A.A."/>
            <person name="Bradshaw R.E."/>
            <person name="Ciuffetti L."/>
            <person name="Hamelin R.C."/>
            <person name="Kema G.H.J."/>
            <person name="Lawrence C."/>
            <person name="Scott J.A."/>
            <person name="Spatafora J.W."/>
            <person name="Turgeon B.G."/>
            <person name="de Wit P.J.G.M."/>
            <person name="Zhong S."/>
            <person name="Goodwin S.B."/>
            <person name="Grigoriev I.V."/>
        </authorList>
    </citation>
    <scope>NUCLEOTIDE SEQUENCE [LARGE SCALE GENOMIC DNA]</scope>
    <source>
        <strain evidence="2">NZE10 / CBS 128990</strain>
    </source>
</reference>
<gene>
    <name evidence="1" type="ORF">DOTSEDRAFT_27137</name>
</gene>
<proteinExistence type="predicted"/>
<dbReference type="EMBL" id="KB446543">
    <property type="protein sequence ID" value="EME40493.1"/>
    <property type="molecule type" value="Genomic_DNA"/>
</dbReference>